<sequence>MPYEWIKPKEMGSPRAELHLWPYRSLSRRGFVWVISAVCFGFALPLLGLLGHPSLWLFLPILLGTVGGLWFFIDRSYRDGEILEELKIWPDRITLTRDGPGGAHAEWEANPYWVTVEMHPKAGPVKNYITLKGNEREVEIGAFLSEGERPQLYTELVQTLRGVKSAQ</sequence>
<proteinExistence type="predicted"/>
<keyword evidence="3" id="KW-1185">Reference proteome</keyword>
<dbReference type="Pfam" id="PF10003">
    <property type="entry name" value="DUF2244"/>
    <property type="match status" value="1"/>
</dbReference>
<evidence type="ECO:0000313" key="2">
    <source>
        <dbReference type="EMBL" id="KPN63484.1"/>
    </source>
</evidence>
<feature type="transmembrane region" description="Helical" evidence="1">
    <location>
        <begin position="55"/>
        <end position="73"/>
    </location>
</feature>
<gene>
    <name evidence="2" type="ORF">AKJ29_12620</name>
</gene>
<dbReference type="EMBL" id="LKBA01000006">
    <property type="protein sequence ID" value="KPN63484.1"/>
    <property type="molecule type" value="Genomic_DNA"/>
</dbReference>
<keyword evidence="1" id="KW-0812">Transmembrane</keyword>
<keyword evidence="1" id="KW-1133">Transmembrane helix</keyword>
<evidence type="ECO:0008006" key="4">
    <source>
        <dbReference type="Google" id="ProtNLM"/>
    </source>
</evidence>
<dbReference type="AlphaFoldDB" id="A0A0P7JQ59"/>
<organism evidence="2 3">
    <name type="scientific">Aliiroseovarius crassostreae</name>
    <dbReference type="NCBI Taxonomy" id="154981"/>
    <lineage>
        <taxon>Bacteria</taxon>
        <taxon>Pseudomonadati</taxon>
        <taxon>Pseudomonadota</taxon>
        <taxon>Alphaproteobacteria</taxon>
        <taxon>Rhodobacterales</taxon>
        <taxon>Paracoccaceae</taxon>
        <taxon>Aliiroseovarius</taxon>
    </lineage>
</organism>
<dbReference type="Proteomes" id="UP000050471">
    <property type="component" value="Unassembled WGS sequence"/>
</dbReference>
<evidence type="ECO:0000313" key="3">
    <source>
        <dbReference type="Proteomes" id="UP000050471"/>
    </source>
</evidence>
<name>A0A0P7JQ59_9RHOB</name>
<keyword evidence="1" id="KW-0472">Membrane</keyword>
<dbReference type="RefSeq" id="WP_055189874.1">
    <property type="nucleotide sequence ID" value="NZ_FPBS01000017.1"/>
</dbReference>
<reference evidence="2 3" key="1">
    <citation type="submission" date="2015-09" db="EMBL/GenBank/DDBJ databases">
        <title>Draft genome sequence of Aliiroseovarius crassostreae CV919-312TSm, the causative agent of Roseovarius Oyster Disease (formerly Juvenile Oyster Disease).</title>
        <authorList>
            <person name="Kessner L."/>
            <person name="Spinard E."/>
            <person name="Nelson D."/>
        </authorList>
    </citation>
    <scope>NUCLEOTIDE SEQUENCE [LARGE SCALE GENOMIC DNA]</scope>
    <source>
        <strain evidence="2 3">CV919-312</strain>
    </source>
</reference>
<dbReference type="OrthoDB" id="9808190at2"/>
<feature type="transmembrane region" description="Helical" evidence="1">
    <location>
        <begin position="30"/>
        <end position="49"/>
    </location>
</feature>
<dbReference type="InterPro" id="IPR019253">
    <property type="entry name" value="DUF2244_TM"/>
</dbReference>
<dbReference type="STRING" id="154981.AKJ29_12620"/>
<comment type="caution">
    <text evidence="2">The sequence shown here is derived from an EMBL/GenBank/DDBJ whole genome shotgun (WGS) entry which is preliminary data.</text>
</comment>
<protein>
    <recommendedName>
        <fullName evidence="4">DUF2244 domain-containing protein</fullName>
    </recommendedName>
</protein>
<accession>A0A0P7JQ59</accession>
<evidence type="ECO:0000256" key="1">
    <source>
        <dbReference type="SAM" id="Phobius"/>
    </source>
</evidence>